<evidence type="ECO:0000256" key="2">
    <source>
        <dbReference type="ARBA" id="ARBA00022832"/>
    </source>
</evidence>
<dbReference type="EnsemblMetazoa" id="LLOJ004788-RA">
    <property type="protein sequence ID" value="LLOJ004788-PA"/>
    <property type="gene ID" value="LLOJ004788"/>
</dbReference>
<evidence type="ECO:0000259" key="5">
    <source>
        <dbReference type="Pfam" id="PF00501"/>
    </source>
</evidence>
<organism evidence="6 7">
    <name type="scientific">Lutzomyia longipalpis</name>
    <name type="common">Sand fly</name>
    <dbReference type="NCBI Taxonomy" id="7200"/>
    <lineage>
        <taxon>Eukaryota</taxon>
        <taxon>Metazoa</taxon>
        <taxon>Ecdysozoa</taxon>
        <taxon>Arthropoda</taxon>
        <taxon>Hexapoda</taxon>
        <taxon>Insecta</taxon>
        <taxon>Pterygota</taxon>
        <taxon>Neoptera</taxon>
        <taxon>Endopterygota</taxon>
        <taxon>Diptera</taxon>
        <taxon>Nematocera</taxon>
        <taxon>Psychodoidea</taxon>
        <taxon>Psychodidae</taxon>
        <taxon>Lutzomyia</taxon>
        <taxon>Lutzomyia</taxon>
    </lineage>
</organism>
<evidence type="ECO:0000256" key="1">
    <source>
        <dbReference type="ARBA" id="ARBA00022598"/>
    </source>
</evidence>
<dbReference type="InterPro" id="IPR000873">
    <property type="entry name" value="AMP-dep_synth/lig_dom"/>
</dbReference>
<evidence type="ECO:0000313" key="7">
    <source>
        <dbReference type="Proteomes" id="UP000092461"/>
    </source>
</evidence>
<dbReference type="EMBL" id="AJWK01014967">
    <property type="status" value="NOT_ANNOTATED_CDS"/>
    <property type="molecule type" value="Genomic_DNA"/>
</dbReference>
<keyword evidence="2" id="KW-0276">Fatty acid metabolism</keyword>
<accession>A0A1B0GIL9</accession>
<evidence type="ECO:0000256" key="4">
    <source>
        <dbReference type="ARBA" id="ARBA00026121"/>
    </source>
</evidence>
<keyword evidence="3" id="KW-0443">Lipid metabolism</keyword>
<dbReference type="Pfam" id="PF00501">
    <property type="entry name" value="AMP-binding"/>
    <property type="match status" value="1"/>
</dbReference>
<dbReference type="Gene3D" id="3.40.50.12780">
    <property type="entry name" value="N-terminal domain of ligase-like"/>
    <property type="match status" value="1"/>
</dbReference>
<name>A0A1B0GIL9_LUTLO</name>
<protein>
    <recommendedName>
        <fullName evidence="4">long-chain-fatty-acid--CoA ligase</fullName>
        <ecNumber evidence="4">6.2.1.3</ecNumber>
    </recommendedName>
</protein>
<dbReference type="InterPro" id="IPR042099">
    <property type="entry name" value="ANL_N_sf"/>
</dbReference>
<reference evidence="6" key="1">
    <citation type="submission" date="2020-05" db="UniProtKB">
        <authorList>
            <consortium name="EnsemblMetazoa"/>
        </authorList>
    </citation>
    <scope>IDENTIFICATION</scope>
    <source>
        <strain evidence="6">Jacobina</strain>
    </source>
</reference>
<sequence length="509" mass="56969">MEKVRSIRHKLPHLKAVVQTLPPYEPFVKREDGYYRWSELEEMDVEDCTEELNKRLARMAINECCCLVFTSGTVGNPKGVMLSHDNITWDAFTIGKRLPGIQYGKEVLISYLPLSHVAAQIVDIFLTLQFAVTVYFADKDALKGTLVKTLQEARPTRFLGVPRVYEKIQEKMLQVAAQNGGIKKMIATWAKSVTLEHHMNIIEGNPSASWQYKVAKNIILSKVKQALGLDRCQTIASAAAPMAPELKKYFMSLDLPVMEAFGMSETTGGHSLTNPDAYNFNTIGRQLPGTETKIHEADDRGHGEICMRGRNIFMGYLNEPKKTEEALDDEGWLHSGDIGYIDDRGFLYITGRLKELIITAGGENVPPVHVEHLVKNELPVVSNAFLVGDQRKYLTMLIALKTEMDAESGAPKDELHHETTAWLKGLGVDYGKLSEIHAAGPCPKVLKAIEEGITRANKFATSNAQKIQKFKLLPHDFSVPTGELGPTLKVKRNVVVKMYEELIESLYRD</sequence>
<dbReference type="SUPFAM" id="SSF56801">
    <property type="entry name" value="Acetyl-CoA synthetase-like"/>
    <property type="match status" value="1"/>
</dbReference>
<dbReference type="Pfam" id="PF23562">
    <property type="entry name" value="AMP-binding_C_3"/>
    <property type="match status" value="1"/>
</dbReference>
<dbReference type="VEuPathDB" id="VectorBase:LLONM1_002164"/>
<dbReference type="EC" id="6.2.1.3" evidence="4"/>
<dbReference type="GO" id="GO:0004467">
    <property type="term" value="F:long-chain fatty acid-CoA ligase activity"/>
    <property type="evidence" value="ECO:0007669"/>
    <property type="project" value="UniProtKB-EC"/>
</dbReference>
<dbReference type="GO" id="GO:0016020">
    <property type="term" value="C:membrane"/>
    <property type="evidence" value="ECO:0007669"/>
    <property type="project" value="TreeGrafter"/>
</dbReference>
<evidence type="ECO:0000256" key="3">
    <source>
        <dbReference type="ARBA" id="ARBA00023098"/>
    </source>
</evidence>
<dbReference type="GO" id="GO:0005783">
    <property type="term" value="C:endoplasmic reticulum"/>
    <property type="evidence" value="ECO:0007669"/>
    <property type="project" value="TreeGrafter"/>
</dbReference>
<dbReference type="PANTHER" id="PTHR43272">
    <property type="entry name" value="LONG-CHAIN-FATTY-ACID--COA LIGASE"/>
    <property type="match status" value="1"/>
</dbReference>
<proteinExistence type="predicted"/>
<dbReference type="EMBL" id="AJWK01014969">
    <property type="status" value="NOT_ANNOTATED_CDS"/>
    <property type="molecule type" value="Genomic_DNA"/>
</dbReference>
<dbReference type="AlphaFoldDB" id="A0A1B0GIL9"/>
<dbReference type="PANTHER" id="PTHR43272:SF32">
    <property type="entry name" value="AMP-DEPENDENT SYNTHETASE_LIGASE DOMAIN-CONTAINING PROTEIN"/>
    <property type="match status" value="1"/>
</dbReference>
<feature type="domain" description="AMP-dependent synthetase/ligase" evidence="5">
    <location>
        <begin position="40"/>
        <end position="317"/>
    </location>
</feature>
<dbReference type="VEuPathDB" id="VectorBase:LLOJ004788"/>
<keyword evidence="1" id="KW-0436">Ligase</keyword>
<dbReference type="EMBL" id="AJWK01014968">
    <property type="status" value="NOT_ANNOTATED_CDS"/>
    <property type="molecule type" value="Genomic_DNA"/>
</dbReference>
<keyword evidence="7" id="KW-1185">Reference proteome</keyword>
<evidence type="ECO:0000313" key="6">
    <source>
        <dbReference type="EnsemblMetazoa" id="LLOJ004788-PA"/>
    </source>
</evidence>
<dbReference type="Proteomes" id="UP000092461">
    <property type="component" value="Unassembled WGS sequence"/>
</dbReference>